<evidence type="ECO:0000313" key="3">
    <source>
        <dbReference type="Proteomes" id="UP000198894"/>
    </source>
</evidence>
<keyword evidence="3" id="KW-1185">Reference proteome</keyword>
<evidence type="ECO:0000313" key="2">
    <source>
        <dbReference type="EMBL" id="SDK44985.1"/>
    </source>
</evidence>
<dbReference type="EMBL" id="FNEE01000015">
    <property type="protein sequence ID" value="SDK44985.1"/>
    <property type="molecule type" value="Genomic_DNA"/>
</dbReference>
<name>A0A1G9C190_9HYPH</name>
<gene>
    <name evidence="2" type="ORF">SAMN05428953_115116</name>
</gene>
<proteinExistence type="predicted"/>
<organism evidence="2 3">
    <name type="scientific">Mesorhizobium muleiense</name>
    <dbReference type="NCBI Taxonomy" id="1004279"/>
    <lineage>
        <taxon>Bacteria</taxon>
        <taxon>Pseudomonadati</taxon>
        <taxon>Pseudomonadota</taxon>
        <taxon>Alphaproteobacteria</taxon>
        <taxon>Hyphomicrobiales</taxon>
        <taxon>Phyllobacteriaceae</taxon>
        <taxon>Mesorhizobium</taxon>
    </lineage>
</organism>
<evidence type="ECO:0000256" key="1">
    <source>
        <dbReference type="SAM" id="MobiDB-lite"/>
    </source>
</evidence>
<feature type="region of interest" description="Disordered" evidence="1">
    <location>
        <begin position="77"/>
        <end position="97"/>
    </location>
</feature>
<dbReference type="Proteomes" id="UP000198894">
    <property type="component" value="Unassembled WGS sequence"/>
</dbReference>
<accession>A0A1G9C190</accession>
<sequence length="97" mass="10764">MKSLFCCSRLEGGERSLVTAMSGQAFLDHSDCFKPGRLVHEWPWLLKRSFIIPADSSAEFQWAIINKLVREVRSISGETRSEAADGGIRGRPTGLTP</sequence>
<dbReference type="AlphaFoldDB" id="A0A1G9C190"/>
<reference evidence="3" key="1">
    <citation type="submission" date="2016-10" db="EMBL/GenBank/DDBJ databases">
        <authorList>
            <person name="Varghese N."/>
            <person name="Submissions S."/>
        </authorList>
    </citation>
    <scope>NUCLEOTIDE SEQUENCE [LARGE SCALE GENOMIC DNA]</scope>
    <source>
        <strain evidence="3">CGMCC 1.11022</strain>
    </source>
</reference>
<protein>
    <submittedName>
        <fullName evidence="2">Uncharacterized protein</fullName>
    </submittedName>
</protein>